<gene>
    <name evidence="2" type="ORF">DI565_14215</name>
</gene>
<evidence type="ECO:0000313" key="3">
    <source>
        <dbReference type="Proteomes" id="UP000249577"/>
    </source>
</evidence>
<evidence type="ECO:0000256" key="1">
    <source>
        <dbReference type="SAM" id="SignalP"/>
    </source>
</evidence>
<accession>A0A2W5K956</accession>
<dbReference type="InterPro" id="IPR047111">
    <property type="entry name" value="YbaP-like"/>
</dbReference>
<dbReference type="InterPro" id="IPR002816">
    <property type="entry name" value="TraB/PrgY/GumN_fam"/>
</dbReference>
<organism evidence="2 3">
    <name type="scientific">Ancylobacter novellus</name>
    <name type="common">Thiobacillus novellus</name>
    <dbReference type="NCBI Taxonomy" id="921"/>
    <lineage>
        <taxon>Bacteria</taxon>
        <taxon>Pseudomonadati</taxon>
        <taxon>Pseudomonadota</taxon>
        <taxon>Alphaproteobacteria</taxon>
        <taxon>Hyphomicrobiales</taxon>
        <taxon>Xanthobacteraceae</taxon>
        <taxon>Ancylobacter</taxon>
    </lineage>
</organism>
<reference evidence="2 3" key="1">
    <citation type="submission" date="2017-08" db="EMBL/GenBank/DDBJ databases">
        <title>Infants hospitalized years apart are colonized by the same room-sourced microbial strains.</title>
        <authorList>
            <person name="Brooks B."/>
            <person name="Olm M.R."/>
            <person name="Firek B.A."/>
            <person name="Baker R."/>
            <person name="Thomas B.C."/>
            <person name="Morowitz M.J."/>
            <person name="Banfield J.F."/>
        </authorList>
    </citation>
    <scope>NUCLEOTIDE SEQUENCE [LARGE SCALE GENOMIC DNA]</scope>
    <source>
        <strain evidence="2">S2_005_003_R2_43</strain>
    </source>
</reference>
<evidence type="ECO:0000313" key="2">
    <source>
        <dbReference type="EMBL" id="PZQ13692.1"/>
    </source>
</evidence>
<protein>
    <submittedName>
        <fullName evidence="2">TraB/GumN family protein</fullName>
    </submittedName>
</protein>
<dbReference type="PROSITE" id="PS51257">
    <property type="entry name" value="PROKAR_LIPOPROTEIN"/>
    <property type="match status" value="1"/>
</dbReference>
<dbReference type="PANTHER" id="PTHR40590">
    <property type="entry name" value="CYTOPLASMIC PROTEIN-RELATED"/>
    <property type="match status" value="1"/>
</dbReference>
<name>A0A2W5K956_ANCNO</name>
<sequence length="329" mass="35318">MKRALLGLVLAWALSTAGGALACGGGTDLVGRLRDDDPARFAAFEAAGRKTPNAEGVLWRLSRDGVPDSHLFGTIHLSDPRLTPLPEQALAAIRASRRVLVEPRESADQGKAGQAMTLASQMAYRPQGRTLNAIPAEDRVAVVNLLAARGVPEMAARRLEPWFLAMLAMTPSCEIARIDDGALNVDGLVVKAAREAKVPVSGLEDADEQMEALAAVPLPLASRVLVDTARLGPAFADFVETVINLYRDRRLGFLSAALRDFDLGGPRMRTQLDYFEAVLAGRNAVMEERSRHALAEGGVFVAVGAMHLAGGDGLVERLRRQGFRVEKIL</sequence>
<comment type="caution">
    <text evidence="2">The sequence shown here is derived from an EMBL/GenBank/DDBJ whole genome shotgun (WGS) entry which is preliminary data.</text>
</comment>
<proteinExistence type="predicted"/>
<feature type="chain" id="PRO_5016180224" evidence="1">
    <location>
        <begin position="23"/>
        <end position="329"/>
    </location>
</feature>
<dbReference type="EMBL" id="QFPN01000007">
    <property type="protein sequence ID" value="PZQ13692.1"/>
    <property type="molecule type" value="Genomic_DNA"/>
</dbReference>
<dbReference type="Proteomes" id="UP000249577">
    <property type="component" value="Unassembled WGS sequence"/>
</dbReference>
<dbReference type="PANTHER" id="PTHR40590:SF1">
    <property type="entry name" value="CYTOPLASMIC PROTEIN"/>
    <property type="match status" value="1"/>
</dbReference>
<dbReference type="CDD" id="cd14789">
    <property type="entry name" value="Tiki"/>
    <property type="match status" value="1"/>
</dbReference>
<dbReference type="Pfam" id="PF01963">
    <property type="entry name" value="TraB_PrgY_gumN"/>
    <property type="match status" value="1"/>
</dbReference>
<keyword evidence="1" id="KW-0732">Signal</keyword>
<dbReference type="AlphaFoldDB" id="A0A2W5K956"/>
<feature type="signal peptide" evidence="1">
    <location>
        <begin position="1"/>
        <end position="22"/>
    </location>
</feature>